<keyword evidence="4" id="KW-0410">Iron transport</keyword>
<evidence type="ECO:0000256" key="1">
    <source>
        <dbReference type="ARBA" id="ARBA00004196"/>
    </source>
</evidence>
<dbReference type="OrthoDB" id="63946at2"/>
<dbReference type="InterPro" id="IPR051313">
    <property type="entry name" value="Bact_iron-sidero_bind"/>
</dbReference>
<keyword evidence="5 6" id="KW-0732">Signal</keyword>
<organism evidence="8 9">
    <name type="scientific">Paracoccus siganidrum</name>
    <dbReference type="NCBI Taxonomy" id="1276757"/>
    <lineage>
        <taxon>Bacteria</taxon>
        <taxon>Pseudomonadati</taxon>
        <taxon>Pseudomonadota</taxon>
        <taxon>Alphaproteobacteria</taxon>
        <taxon>Rhodobacterales</taxon>
        <taxon>Paracoccaceae</taxon>
        <taxon>Paracoccus</taxon>
    </lineage>
</organism>
<proteinExistence type="inferred from homology"/>
<dbReference type="InterPro" id="IPR033870">
    <property type="entry name" value="FatB"/>
</dbReference>
<evidence type="ECO:0000259" key="7">
    <source>
        <dbReference type="PROSITE" id="PS50983"/>
    </source>
</evidence>
<dbReference type="SUPFAM" id="SSF53807">
    <property type="entry name" value="Helical backbone' metal receptor"/>
    <property type="match status" value="1"/>
</dbReference>
<dbReference type="CDD" id="cd01140">
    <property type="entry name" value="FatB"/>
    <property type="match status" value="1"/>
</dbReference>
<dbReference type="RefSeq" id="WP_119899659.1">
    <property type="nucleotide sequence ID" value="NZ_QNRC01000011.1"/>
</dbReference>
<accession>A0A419A3P7</accession>
<gene>
    <name evidence="8" type="ORF">D3P05_16555</name>
</gene>
<evidence type="ECO:0000256" key="3">
    <source>
        <dbReference type="ARBA" id="ARBA00022448"/>
    </source>
</evidence>
<keyword evidence="9" id="KW-1185">Reference proteome</keyword>
<dbReference type="PROSITE" id="PS50983">
    <property type="entry name" value="FE_B12_PBP"/>
    <property type="match status" value="1"/>
</dbReference>
<dbReference type="Pfam" id="PF01497">
    <property type="entry name" value="Peripla_BP_2"/>
    <property type="match status" value="1"/>
</dbReference>
<dbReference type="PANTHER" id="PTHR30532:SF28">
    <property type="entry name" value="PETROBACTIN-BINDING PROTEIN YCLQ"/>
    <property type="match status" value="1"/>
</dbReference>
<feature type="domain" description="Fe/B12 periplasmic-binding" evidence="7">
    <location>
        <begin position="40"/>
        <end position="295"/>
    </location>
</feature>
<sequence>MRRFALSGLLAVSLCSAAVADEVTIATVQGEATLPANPGRVAVMDVAALDTLAALGVQPVGRPDQLYVDYLPQVMEAAPAGTLHEPDLEALAGLAPDLIVVGGRSATQLASVSRVAPAIDMTIGTDLLADAKARLEAYGTLFGKEAEAEALAGALDRNLAALQAAGEGQTALVVMTNGPKMSSYGRGSRFGWVFDATGLAEAVKGLDAATHGDAISHEFIAEANPDWLIVIDRGAAIGEEGQTAEATLRNALIEGTTAWQRGQVVYLDPSETYISAGGHTSLSDSLDRLAEALLD</sequence>
<dbReference type="Proteomes" id="UP000283587">
    <property type="component" value="Unassembled WGS sequence"/>
</dbReference>
<evidence type="ECO:0000256" key="5">
    <source>
        <dbReference type="ARBA" id="ARBA00022729"/>
    </source>
</evidence>
<protein>
    <submittedName>
        <fullName evidence="8">Siderophore ABC transporter substrate-binding protein</fullName>
    </submittedName>
</protein>
<keyword evidence="3" id="KW-0813">Transport</keyword>
<dbReference type="GO" id="GO:1901678">
    <property type="term" value="P:iron coordination entity transport"/>
    <property type="evidence" value="ECO:0007669"/>
    <property type="project" value="UniProtKB-ARBA"/>
</dbReference>
<evidence type="ECO:0000256" key="2">
    <source>
        <dbReference type="ARBA" id="ARBA00008814"/>
    </source>
</evidence>
<dbReference type="EMBL" id="QZEW01000078">
    <property type="protein sequence ID" value="RJL08205.1"/>
    <property type="molecule type" value="Genomic_DNA"/>
</dbReference>
<dbReference type="PANTHER" id="PTHR30532">
    <property type="entry name" value="IRON III DICITRATE-BINDING PERIPLASMIC PROTEIN"/>
    <property type="match status" value="1"/>
</dbReference>
<evidence type="ECO:0000313" key="8">
    <source>
        <dbReference type="EMBL" id="RJL08205.1"/>
    </source>
</evidence>
<feature type="signal peptide" evidence="6">
    <location>
        <begin position="1"/>
        <end position="20"/>
    </location>
</feature>
<dbReference type="GO" id="GO:0030288">
    <property type="term" value="C:outer membrane-bounded periplasmic space"/>
    <property type="evidence" value="ECO:0007669"/>
    <property type="project" value="TreeGrafter"/>
</dbReference>
<reference evidence="9" key="1">
    <citation type="submission" date="2018-09" db="EMBL/GenBank/DDBJ databases">
        <title>Paracoccus onubensis nov. sp. a moderate halophilic bacterium isolated from Gruta de las Maravillas (Aracena, Spain).</title>
        <authorList>
            <person name="Jurado V."/>
            <person name="Gutierrez-Patricio S."/>
            <person name="Gonzalez-Pimentel J.L."/>
            <person name="Miller A.Z."/>
            <person name="Laiz L."/>
            <person name="Saiz-Jimenez C."/>
        </authorList>
    </citation>
    <scope>NUCLEOTIDE SEQUENCE [LARGE SCALE GENOMIC DNA]</scope>
    <source>
        <strain evidence="9">DSM 26381</strain>
    </source>
</reference>
<keyword evidence="4" id="KW-0408">Iron</keyword>
<comment type="similarity">
    <text evidence="2">Belongs to the bacterial solute-binding protein 8 family.</text>
</comment>
<evidence type="ECO:0000256" key="6">
    <source>
        <dbReference type="SAM" id="SignalP"/>
    </source>
</evidence>
<dbReference type="Gene3D" id="3.40.50.1980">
    <property type="entry name" value="Nitrogenase molybdenum iron protein domain"/>
    <property type="match status" value="2"/>
</dbReference>
<keyword evidence="4" id="KW-0406">Ion transport</keyword>
<evidence type="ECO:0000313" key="9">
    <source>
        <dbReference type="Proteomes" id="UP000283587"/>
    </source>
</evidence>
<dbReference type="AlphaFoldDB" id="A0A419A3P7"/>
<name>A0A419A3P7_9RHOB</name>
<dbReference type="InterPro" id="IPR002491">
    <property type="entry name" value="ABC_transptr_periplasmic_BD"/>
</dbReference>
<comment type="subcellular location">
    <subcellularLocation>
        <location evidence="1">Cell envelope</location>
    </subcellularLocation>
</comment>
<evidence type="ECO:0000256" key="4">
    <source>
        <dbReference type="ARBA" id="ARBA00022496"/>
    </source>
</evidence>
<comment type="caution">
    <text evidence="8">The sequence shown here is derived from an EMBL/GenBank/DDBJ whole genome shotgun (WGS) entry which is preliminary data.</text>
</comment>
<feature type="chain" id="PRO_5019391071" evidence="6">
    <location>
        <begin position="21"/>
        <end position="295"/>
    </location>
</feature>